<evidence type="ECO:0000313" key="1">
    <source>
        <dbReference type="EMBL" id="KAJ3114722.1"/>
    </source>
</evidence>
<evidence type="ECO:0000313" key="2">
    <source>
        <dbReference type="Proteomes" id="UP001211907"/>
    </source>
</evidence>
<dbReference type="Proteomes" id="UP001211907">
    <property type="component" value="Unassembled WGS sequence"/>
</dbReference>
<dbReference type="AlphaFoldDB" id="A0AAD5SWN0"/>
<accession>A0AAD5SWN0</accession>
<gene>
    <name evidence="1" type="ORF">HK100_001571</name>
</gene>
<name>A0AAD5SWN0_9FUNG</name>
<proteinExistence type="predicted"/>
<protein>
    <submittedName>
        <fullName evidence="1">Uncharacterized protein</fullName>
    </submittedName>
</protein>
<reference evidence="1" key="1">
    <citation type="submission" date="2020-05" db="EMBL/GenBank/DDBJ databases">
        <title>Phylogenomic resolution of chytrid fungi.</title>
        <authorList>
            <person name="Stajich J.E."/>
            <person name="Amses K."/>
            <person name="Simmons R."/>
            <person name="Seto K."/>
            <person name="Myers J."/>
            <person name="Bonds A."/>
            <person name="Quandt C.A."/>
            <person name="Barry K."/>
            <person name="Liu P."/>
            <person name="Grigoriev I."/>
            <person name="Longcore J.E."/>
            <person name="James T.Y."/>
        </authorList>
    </citation>
    <scope>NUCLEOTIDE SEQUENCE</scope>
    <source>
        <strain evidence="1">JEL0513</strain>
    </source>
</reference>
<comment type="caution">
    <text evidence="1">The sequence shown here is derived from an EMBL/GenBank/DDBJ whole genome shotgun (WGS) entry which is preliminary data.</text>
</comment>
<organism evidence="1 2">
    <name type="scientific">Physocladia obscura</name>
    <dbReference type="NCBI Taxonomy" id="109957"/>
    <lineage>
        <taxon>Eukaryota</taxon>
        <taxon>Fungi</taxon>
        <taxon>Fungi incertae sedis</taxon>
        <taxon>Chytridiomycota</taxon>
        <taxon>Chytridiomycota incertae sedis</taxon>
        <taxon>Chytridiomycetes</taxon>
        <taxon>Chytridiales</taxon>
        <taxon>Chytriomycetaceae</taxon>
        <taxon>Physocladia</taxon>
    </lineage>
</organism>
<keyword evidence="2" id="KW-1185">Reference proteome</keyword>
<sequence>MIVKGNSSVSIPVELVQNKRGSSFQTMMSDWTVIAPCFPKIPDKNPVVDTELKQPGKGMNNAEVAKDFHKIVKWSQPAETLLAKMHSKANVYAIQGYAGKFDFYKIKAIISMLREMRLIGVANPVFGLSDLHNYMGLFSILYSLENSIMSEHTDCLAGAFAADNNHLPQAISVSAKTSAIRSAAKPPVKQFWGQVMGMLLFYGAKLKNVLIHLRHNSEQKFCTSVTTVQELVAEMHEVIGGEAGRVVDADGYQYTNFNNLKDGDVVFYDY</sequence>
<dbReference type="EMBL" id="JADGJH010001344">
    <property type="protein sequence ID" value="KAJ3114722.1"/>
    <property type="molecule type" value="Genomic_DNA"/>
</dbReference>